<gene>
    <name evidence="2" type="ORF">AVDCRST_MAG65-2259</name>
</gene>
<reference evidence="2" key="1">
    <citation type="submission" date="2020-02" db="EMBL/GenBank/DDBJ databases">
        <authorList>
            <person name="Meier V. D."/>
        </authorList>
    </citation>
    <scope>NUCLEOTIDE SEQUENCE</scope>
    <source>
        <strain evidence="2">AVDCRST_MAG65</strain>
    </source>
</reference>
<proteinExistence type="predicted"/>
<evidence type="ECO:0000313" key="2">
    <source>
        <dbReference type="EMBL" id="CAA9495078.1"/>
    </source>
</evidence>
<name>A0A6J4SBN5_9ACTN</name>
<protein>
    <submittedName>
        <fullName evidence="2">Uncharacterized protein</fullName>
    </submittedName>
</protein>
<feature type="compositionally biased region" description="Low complexity" evidence="1">
    <location>
        <begin position="1"/>
        <end position="26"/>
    </location>
</feature>
<feature type="region of interest" description="Disordered" evidence="1">
    <location>
        <begin position="1"/>
        <end position="96"/>
    </location>
</feature>
<feature type="compositionally biased region" description="Basic and acidic residues" evidence="1">
    <location>
        <begin position="27"/>
        <end position="36"/>
    </location>
</feature>
<feature type="non-terminal residue" evidence="2">
    <location>
        <position position="96"/>
    </location>
</feature>
<evidence type="ECO:0000256" key="1">
    <source>
        <dbReference type="SAM" id="MobiDB-lite"/>
    </source>
</evidence>
<feature type="non-terminal residue" evidence="2">
    <location>
        <position position="1"/>
    </location>
</feature>
<dbReference type="EMBL" id="CADCVL010000380">
    <property type="protein sequence ID" value="CAA9495078.1"/>
    <property type="molecule type" value="Genomic_DNA"/>
</dbReference>
<organism evidence="2">
    <name type="scientific">uncultured Solirubrobacteraceae bacterium</name>
    <dbReference type="NCBI Taxonomy" id="1162706"/>
    <lineage>
        <taxon>Bacteria</taxon>
        <taxon>Bacillati</taxon>
        <taxon>Actinomycetota</taxon>
        <taxon>Thermoleophilia</taxon>
        <taxon>Solirubrobacterales</taxon>
        <taxon>Solirubrobacteraceae</taxon>
        <taxon>environmental samples</taxon>
    </lineage>
</organism>
<feature type="compositionally biased region" description="Low complexity" evidence="1">
    <location>
        <begin position="52"/>
        <end position="68"/>
    </location>
</feature>
<dbReference type="AlphaFoldDB" id="A0A6J4SBN5"/>
<feature type="compositionally biased region" description="Low complexity" evidence="1">
    <location>
        <begin position="77"/>
        <end position="90"/>
    </location>
</feature>
<accession>A0A6J4SBN5</accession>
<sequence length="96" mass="10321">WVPDSHFSTVSRSSSRRPSALLSSDRPCTRAGDRRRTVATARTDPKREGARWRPTSTRSSRASSIRPPCRGPGERIPPTAASSRAPATASPAPPSL</sequence>